<evidence type="ECO:0000313" key="8">
    <source>
        <dbReference type="EMBL" id="ORY40460.1"/>
    </source>
</evidence>
<gene>
    <name evidence="8" type="ORF">BCR33DRAFT_828148</name>
</gene>
<evidence type="ECO:0000313" key="9">
    <source>
        <dbReference type="Proteomes" id="UP000193642"/>
    </source>
</evidence>
<dbReference type="PANTHER" id="PTHR44329:SF288">
    <property type="entry name" value="MITOGEN-ACTIVATED PROTEIN KINASE KINASE KINASE 20"/>
    <property type="match status" value="1"/>
</dbReference>
<keyword evidence="4 5" id="KW-0067">ATP-binding</keyword>
<sequence>MATIPNSDISISSERLGAGYFGEVFAGVYLTYRVAIKKLRSLQQGDLDKVMQEAKIWGSLKHPNIATLWGIATDSDGLPMLVMERFETDLLTRLHSNPTPTGEERIKWLLNIANACKYLHSLDPPVIHRDLKPDNVLLDSNGRAAVADFGLSKLQNVDSKSYLNRNARRGHWRYAPLESHARGYIPSCEYDIFSFGMTMYEILTRRYPFQGEEGEHDTNLIMQWLGNEERPHRPGTVIKGKNERYAGDLVSDDAWKLIGKCWAHKPDNRPTFSAICEEITRWTQARPTSANDSQVDNDRITTSIMTSALNVLNRFSVNQTEGPVWTVPRASPKQTELPTVPIRVDLPSLSGPSSKTSSSKLLRLTTGELSNDDLAEYSMVVQQLVKQLEKD</sequence>
<dbReference type="InterPro" id="IPR051681">
    <property type="entry name" value="Ser/Thr_Kinases-Pseudokinases"/>
</dbReference>
<dbReference type="SUPFAM" id="SSF56112">
    <property type="entry name" value="Protein kinase-like (PK-like)"/>
    <property type="match status" value="1"/>
</dbReference>
<feature type="binding site" evidence="5">
    <location>
        <position position="38"/>
    </location>
    <ligand>
        <name>ATP</name>
        <dbReference type="ChEBI" id="CHEBI:30616"/>
    </ligand>
</feature>
<evidence type="ECO:0000256" key="4">
    <source>
        <dbReference type="ARBA" id="ARBA00022840"/>
    </source>
</evidence>
<accession>A0A1Y2C0C3</accession>
<dbReference type="PROSITE" id="PS50011">
    <property type="entry name" value="PROTEIN_KINASE_DOM"/>
    <property type="match status" value="1"/>
</dbReference>
<comment type="similarity">
    <text evidence="6">Belongs to the protein kinase superfamily.</text>
</comment>
<evidence type="ECO:0000256" key="3">
    <source>
        <dbReference type="ARBA" id="ARBA00022777"/>
    </source>
</evidence>
<dbReference type="PROSITE" id="PS00108">
    <property type="entry name" value="PROTEIN_KINASE_ST"/>
    <property type="match status" value="1"/>
</dbReference>
<name>A0A1Y2C0C3_9FUNG</name>
<organism evidence="8 9">
    <name type="scientific">Rhizoclosmatium globosum</name>
    <dbReference type="NCBI Taxonomy" id="329046"/>
    <lineage>
        <taxon>Eukaryota</taxon>
        <taxon>Fungi</taxon>
        <taxon>Fungi incertae sedis</taxon>
        <taxon>Chytridiomycota</taxon>
        <taxon>Chytridiomycota incertae sedis</taxon>
        <taxon>Chytridiomycetes</taxon>
        <taxon>Chytridiales</taxon>
        <taxon>Chytriomycetaceae</taxon>
        <taxon>Rhizoclosmatium</taxon>
    </lineage>
</organism>
<dbReference type="InterPro" id="IPR000719">
    <property type="entry name" value="Prot_kinase_dom"/>
</dbReference>
<dbReference type="Proteomes" id="UP000193642">
    <property type="component" value="Unassembled WGS sequence"/>
</dbReference>
<reference evidence="8 9" key="1">
    <citation type="submission" date="2016-07" db="EMBL/GenBank/DDBJ databases">
        <title>Pervasive Adenine N6-methylation of Active Genes in Fungi.</title>
        <authorList>
            <consortium name="DOE Joint Genome Institute"/>
            <person name="Mondo S.J."/>
            <person name="Dannebaum R.O."/>
            <person name="Kuo R.C."/>
            <person name="Labutti K."/>
            <person name="Haridas S."/>
            <person name="Kuo A."/>
            <person name="Salamov A."/>
            <person name="Ahrendt S.R."/>
            <person name="Lipzen A."/>
            <person name="Sullivan W."/>
            <person name="Andreopoulos W.B."/>
            <person name="Clum A."/>
            <person name="Lindquist E."/>
            <person name="Daum C."/>
            <person name="Ramamoorthy G.K."/>
            <person name="Gryganskyi A."/>
            <person name="Culley D."/>
            <person name="Magnuson J.K."/>
            <person name="James T.Y."/>
            <person name="O'Malley M.A."/>
            <person name="Stajich J.E."/>
            <person name="Spatafora J.W."/>
            <person name="Visel A."/>
            <person name="Grigoriev I.V."/>
        </authorList>
    </citation>
    <scope>NUCLEOTIDE SEQUENCE [LARGE SCALE GENOMIC DNA]</scope>
    <source>
        <strain evidence="8 9">JEL800</strain>
    </source>
</reference>
<dbReference type="GO" id="GO:0004674">
    <property type="term" value="F:protein serine/threonine kinase activity"/>
    <property type="evidence" value="ECO:0007669"/>
    <property type="project" value="UniProtKB-KW"/>
</dbReference>
<evidence type="ECO:0000256" key="2">
    <source>
        <dbReference type="ARBA" id="ARBA00022741"/>
    </source>
</evidence>
<evidence type="ECO:0000256" key="5">
    <source>
        <dbReference type="PROSITE-ProRule" id="PRU10141"/>
    </source>
</evidence>
<protein>
    <submittedName>
        <fullName evidence="8">Kinase-like protein</fullName>
    </submittedName>
</protein>
<keyword evidence="3 8" id="KW-0418">Kinase</keyword>
<comment type="caution">
    <text evidence="8">The sequence shown here is derived from an EMBL/GenBank/DDBJ whole genome shotgun (WGS) entry which is preliminary data.</text>
</comment>
<dbReference type="EMBL" id="MCGO01000035">
    <property type="protein sequence ID" value="ORY40460.1"/>
    <property type="molecule type" value="Genomic_DNA"/>
</dbReference>
<dbReference type="PROSITE" id="PS00107">
    <property type="entry name" value="PROTEIN_KINASE_ATP"/>
    <property type="match status" value="1"/>
</dbReference>
<dbReference type="Pfam" id="PF00069">
    <property type="entry name" value="Pkinase"/>
    <property type="match status" value="1"/>
</dbReference>
<dbReference type="Gene3D" id="1.10.510.10">
    <property type="entry name" value="Transferase(Phosphotransferase) domain 1"/>
    <property type="match status" value="1"/>
</dbReference>
<dbReference type="OrthoDB" id="10261027at2759"/>
<keyword evidence="1" id="KW-0808">Transferase</keyword>
<keyword evidence="2 5" id="KW-0547">Nucleotide-binding</keyword>
<dbReference type="InterPro" id="IPR011009">
    <property type="entry name" value="Kinase-like_dom_sf"/>
</dbReference>
<dbReference type="STRING" id="329046.A0A1Y2C0C3"/>
<proteinExistence type="inferred from homology"/>
<evidence type="ECO:0000256" key="1">
    <source>
        <dbReference type="ARBA" id="ARBA00022679"/>
    </source>
</evidence>
<evidence type="ECO:0000256" key="6">
    <source>
        <dbReference type="RuleBase" id="RU000304"/>
    </source>
</evidence>
<dbReference type="SMART" id="SM00220">
    <property type="entry name" value="S_TKc"/>
    <property type="match status" value="1"/>
</dbReference>
<feature type="domain" description="Protein kinase" evidence="7">
    <location>
        <begin position="10"/>
        <end position="283"/>
    </location>
</feature>
<keyword evidence="9" id="KW-1185">Reference proteome</keyword>
<dbReference type="InterPro" id="IPR008271">
    <property type="entry name" value="Ser/Thr_kinase_AS"/>
</dbReference>
<evidence type="ECO:0000259" key="7">
    <source>
        <dbReference type="PROSITE" id="PS50011"/>
    </source>
</evidence>
<dbReference type="AlphaFoldDB" id="A0A1Y2C0C3"/>
<dbReference type="InterPro" id="IPR017441">
    <property type="entry name" value="Protein_kinase_ATP_BS"/>
</dbReference>
<dbReference type="PANTHER" id="PTHR44329">
    <property type="entry name" value="SERINE/THREONINE-PROTEIN KINASE TNNI3K-RELATED"/>
    <property type="match status" value="1"/>
</dbReference>
<keyword evidence="6" id="KW-0723">Serine/threonine-protein kinase</keyword>
<dbReference type="GO" id="GO:0005524">
    <property type="term" value="F:ATP binding"/>
    <property type="evidence" value="ECO:0007669"/>
    <property type="project" value="UniProtKB-UniRule"/>
</dbReference>